<proteinExistence type="predicted"/>
<protein>
    <submittedName>
        <fullName evidence="2">(northern house mosquito) hypothetical protein</fullName>
    </submittedName>
</protein>
<accession>A0A8D8EXY2</accession>
<evidence type="ECO:0000313" key="2">
    <source>
        <dbReference type="EMBL" id="CAG6451361.1"/>
    </source>
</evidence>
<keyword evidence="1" id="KW-0812">Transmembrane</keyword>
<dbReference type="EMBL" id="HBUE01018165">
    <property type="protein sequence ID" value="CAG6451361.1"/>
    <property type="molecule type" value="Transcribed_RNA"/>
</dbReference>
<keyword evidence="1" id="KW-1133">Transmembrane helix</keyword>
<organism evidence="2">
    <name type="scientific">Culex pipiens</name>
    <name type="common">House mosquito</name>
    <dbReference type="NCBI Taxonomy" id="7175"/>
    <lineage>
        <taxon>Eukaryota</taxon>
        <taxon>Metazoa</taxon>
        <taxon>Ecdysozoa</taxon>
        <taxon>Arthropoda</taxon>
        <taxon>Hexapoda</taxon>
        <taxon>Insecta</taxon>
        <taxon>Pterygota</taxon>
        <taxon>Neoptera</taxon>
        <taxon>Endopterygota</taxon>
        <taxon>Diptera</taxon>
        <taxon>Nematocera</taxon>
        <taxon>Culicoidea</taxon>
        <taxon>Culicidae</taxon>
        <taxon>Culicinae</taxon>
        <taxon>Culicini</taxon>
        <taxon>Culex</taxon>
        <taxon>Culex</taxon>
    </lineage>
</organism>
<feature type="transmembrane region" description="Helical" evidence="1">
    <location>
        <begin position="86"/>
        <end position="105"/>
    </location>
</feature>
<name>A0A8D8EXY2_CULPI</name>
<dbReference type="AlphaFoldDB" id="A0A8D8EXY2"/>
<sequence>MFFLGGRGTTGGLGARLTVGFGVVFCTVTGDSTLFLREIAGDARDDGVDGEDLAVLGPKYFIRSTSLDFLRVSMGEPSTLDTDDGVALALGLVVGAGFALGKYLARLTPCKADTSLFGSCFGFASTLAPVKNLDTSFSLLTPTIRGPSTADLIDCMLLLNFCASTFFMRRSSAA</sequence>
<reference evidence="2" key="1">
    <citation type="submission" date="2021-05" db="EMBL/GenBank/DDBJ databases">
        <authorList>
            <person name="Alioto T."/>
            <person name="Alioto T."/>
            <person name="Gomez Garrido J."/>
        </authorList>
    </citation>
    <scope>NUCLEOTIDE SEQUENCE</scope>
</reference>
<keyword evidence="1" id="KW-0472">Membrane</keyword>
<evidence type="ECO:0000256" key="1">
    <source>
        <dbReference type="SAM" id="Phobius"/>
    </source>
</evidence>